<dbReference type="Proteomes" id="UP000069906">
    <property type="component" value="Chromosome"/>
</dbReference>
<accession>A0A0F7PDX6</accession>
<evidence type="ECO:0000313" key="4">
    <source>
        <dbReference type="Proteomes" id="UP000060390"/>
    </source>
</evidence>
<dbReference type="PATRIC" id="fig|1604004.4.peg.1109"/>
<dbReference type="KEGG" id="hsf:HLASA_1043"/>
<evidence type="ECO:0000313" key="2">
    <source>
        <dbReference type="EMBL" id="AKH97543.1"/>
    </source>
</evidence>
<dbReference type="OrthoDB" id="43646at2157"/>
<dbReference type="HOGENOM" id="CLU_022986_5_2_2"/>
<keyword evidence="2" id="KW-0436">Ligase</keyword>
<organism evidence="2 5">
    <name type="scientific">Halanaeroarchaeum sulfurireducens</name>
    <dbReference type="NCBI Taxonomy" id="1604004"/>
    <lineage>
        <taxon>Archaea</taxon>
        <taxon>Methanobacteriati</taxon>
        <taxon>Methanobacteriota</taxon>
        <taxon>Stenosarchaea group</taxon>
        <taxon>Halobacteria</taxon>
        <taxon>Halobacteriales</taxon>
        <taxon>Halobacteriaceae</taxon>
        <taxon>Halanaeroarchaeum</taxon>
    </lineage>
</organism>
<dbReference type="EMBL" id="CP011564">
    <property type="protein sequence ID" value="ALG81939.1"/>
    <property type="molecule type" value="Genomic_DNA"/>
</dbReference>
<dbReference type="CDD" id="cd16443">
    <property type="entry name" value="LplA"/>
    <property type="match status" value="1"/>
</dbReference>
<dbReference type="Pfam" id="PF21948">
    <property type="entry name" value="LplA-B_cat"/>
    <property type="match status" value="1"/>
</dbReference>
<protein>
    <submittedName>
        <fullName evidence="2">Lipoate-protein ligase</fullName>
    </submittedName>
</protein>
<reference evidence="3 4" key="3">
    <citation type="journal article" date="2016" name="Stand. Genomic Sci.">
        <title>Complete genome sequence of 'Halanaeroarchaeum sulfurireducens' M27-SA2, a sulfur-reducing and acetate-oxidizing haloarchaeon from the deep-sea hypersaline anoxic lake Medee.</title>
        <authorList>
            <person name="Messina E."/>
            <person name="Sorokin D.Y."/>
            <person name="Kublanov I.V."/>
            <person name="Toshchakov S."/>
            <person name="Lopatina A."/>
            <person name="Arcadi E."/>
            <person name="Smedile F."/>
            <person name="La Spada G."/>
            <person name="La Cono V."/>
            <person name="Yakimov M.M."/>
        </authorList>
    </citation>
    <scope>NUCLEOTIDE SEQUENCE [LARGE SCALE GENOMIC DNA]</scope>
    <source>
        <strain evidence="3 4">M27-SA2</strain>
    </source>
</reference>
<reference evidence="2 5" key="1">
    <citation type="journal article" date="2015" name="ISME J.">
        <title>Elemental sulfur and acetate can support life of a novel strictly anaerobic haloarchaeon.</title>
        <authorList>
            <person name="Sorokin D.Y."/>
            <person name="Kublanov I.V."/>
            <person name="Gavrilov S.N."/>
            <person name="Rojo D."/>
            <person name="Roman P."/>
            <person name="Golyshin P.N."/>
            <person name="Slepak V.Z."/>
            <person name="Smedile F."/>
            <person name="Ferrer M."/>
            <person name="Messina E."/>
            <person name="La Cono V."/>
            <person name="Yakimov M.M."/>
        </authorList>
    </citation>
    <scope>NUCLEOTIDE SEQUENCE [LARGE SCALE GENOMIC DNA]</scope>
    <source>
        <strain evidence="2 5">HSR2</strain>
    </source>
</reference>
<feature type="domain" description="BPL/LPL catalytic" evidence="1">
    <location>
        <begin position="30"/>
        <end position="220"/>
    </location>
</feature>
<dbReference type="InterPro" id="IPR004143">
    <property type="entry name" value="BPL_LPL_catalytic"/>
</dbReference>
<dbReference type="GO" id="GO:0016874">
    <property type="term" value="F:ligase activity"/>
    <property type="evidence" value="ECO:0007669"/>
    <property type="project" value="UniProtKB-KW"/>
</dbReference>
<proteinExistence type="predicted"/>
<dbReference type="EMBL" id="CP008874">
    <property type="protein sequence ID" value="AKH97543.1"/>
    <property type="molecule type" value="Genomic_DNA"/>
</dbReference>
<dbReference type="AlphaFoldDB" id="A0A0F7PDX6"/>
<keyword evidence="5" id="KW-1185">Reference proteome</keyword>
<dbReference type="Gene3D" id="3.30.930.10">
    <property type="entry name" value="Bira Bifunctional Protein, Domain 2"/>
    <property type="match status" value="1"/>
</dbReference>
<dbReference type="SUPFAM" id="SSF55681">
    <property type="entry name" value="Class II aaRS and biotin synthetases"/>
    <property type="match status" value="1"/>
</dbReference>
<evidence type="ECO:0000259" key="1">
    <source>
        <dbReference type="PROSITE" id="PS51733"/>
    </source>
</evidence>
<gene>
    <name evidence="2" type="primary">lplB</name>
    <name evidence="3" type="ORF">HLASA_1043</name>
    <name evidence="2" type="ORF">HLASF_1054</name>
</gene>
<dbReference type="PANTHER" id="PTHR43679:SF2">
    <property type="entry name" value="OCTANOYL-[GCVH]:PROTEIN N-OCTANOYLTRANSFERASE"/>
    <property type="match status" value="1"/>
</dbReference>
<dbReference type="RefSeq" id="WP_050048287.1">
    <property type="nucleotide sequence ID" value="NZ_CP008874.1"/>
</dbReference>
<dbReference type="PROSITE" id="PS51733">
    <property type="entry name" value="BPL_LPL_CATALYTIC"/>
    <property type="match status" value="1"/>
</dbReference>
<evidence type="ECO:0000313" key="3">
    <source>
        <dbReference type="EMBL" id="ALG81939.1"/>
    </source>
</evidence>
<dbReference type="STRING" id="1604004.HLASA_1043"/>
<evidence type="ECO:0000313" key="5">
    <source>
        <dbReference type="Proteomes" id="UP000069906"/>
    </source>
</evidence>
<sequence>MTWTIIDEGRYSEPIQQALEPVLLDRVDAGEIGPTLRFWYRERPAALLGRFQDYSDEVATGYVEERNLDVVRRITGGGAMFVEPGAVITYSMYLPRSEVPSDVEESYAELDRWTIDTLRDLGIDVSHEPLNDIAHPDGKIGGAAQLRRENAVLHHTTMSYDLDIQEMLRVLRIGQEKVSDKAISSAEKRVARIGEYVDISRDDVIDAMVDTARNRFDVTERSLTDDELAAARRLADQKFSTSVWNEEL</sequence>
<dbReference type="KEGG" id="hsu:HLASF_1054"/>
<name>A0A0F7PDX6_9EURY</name>
<dbReference type="InterPro" id="IPR045864">
    <property type="entry name" value="aa-tRNA-synth_II/BPL/LPL"/>
</dbReference>
<dbReference type="Proteomes" id="UP000060390">
    <property type="component" value="Chromosome"/>
</dbReference>
<dbReference type="GeneID" id="26010399"/>
<dbReference type="PANTHER" id="PTHR43679">
    <property type="entry name" value="OCTANOYLTRANSFERASE LIPM-RELATED"/>
    <property type="match status" value="1"/>
</dbReference>
<reference evidence="4" key="2">
    <citation type="submission" date="2015-05" db="EMBL/GenBank/DDBJ databases">
        <title>Complete genome sequence of Halanaeroarchaeum sulfurireducens type strain M27-SA2, a sulfate-reducer haloarchaeon from marine anoxic lake Medee.</title>
        <authorList>
            <person name="Messina E."/>
            <person name="Kublanov I.V."/>
            <person name="Toshchakov S."/>
            <person name="Arcadi E."/>
            <person name="La Spada G."/>
            <person name="La Cono V."/>
            <person name="Yakimov M.M."/>
        </authorList>
    </citation>
    <scope>NUCLEOTIDE SEQUENCE [LARGE SCALE GENOMIC DNA]</scope>
    <source>
        <strain evidence="4">M27-SA2</strain>
    </source>
</reference>
<dbReference type="InterPro" id="IPR050664">
    <property type="entry name" value="Octanoyltrans_LipM/LipL"/>
</dbReference>